<evidence type="ECO:0000256" key="2">
    <source>
        <dbReference type="ARBA" id="ARBA00004861"/>
    </source>
</evidence>
<evidence type="ECO:0000256" key="7">
    <source>
        <dbReference type="ARBA" id="ARBA00011971"/>
    </source>
</evidence>
<evidence type="ECO:0000256" key="12">
    <source>
        <dbReference type="ARBA" id="ARBA00022793"/>
    </source>
</evidence>
<dbReference type="PANTHER" id="PTHR43375:SF1">
    <property type="entry name" value="OROTIDINE 5'-PHOSPHATE DECARBOXYLASE"/>
    <property type="match status" value="1"/>
</dbReference>
<dbReference type="SUPFAM" id="SSF51366">
    <property type="entry name" value="Ribulose-phoshate binding barrel"/>
    <property type="match status" value="1"/>
</dbReference>
<evidence type="ECO:0000313" key="19">
    <source>
        <dbReference type="Proteomes" id="UP000019335"/>
    </source>
</evidence>
<evidence type="ECO:0000256" key="4">
    <source>
        <dbReference type="ARBA" id="ARBA00006340"/>
    </source>
</evidence>
<evidence type="ECO:0000256" key="14">
    <source>
        <dbReference type="ARBA" id="ARBA00023239"/>
    </source>
</evidence>
<dbReference type="NCBIfam" id="TIGR02127">
    <property type="entry name" value="pyrF_sub2"/>
    <property type="match status" value="1"/>
</dbReference>
<dbReference type="CDD" id="cd06223">
    <property type="entry name" value="PRTases_typeI"/>
    <property type="match status" value="1"/>
</dbReference>
<dbReference type="AlphaFoldDB" id="W7U2K8"/>
<evidence type="ECO:0000256" key="8">
    <source>
        <dbReference type="ARBA" id="ARBA00012321"/>
    </source>
</evidence>
<keyword evidence="13" id="KW-0665">Pyrimidine biosynthesis</keyword>
<dbReference type="InterPro" id="IPR011995">
    <property type="entry name" value="OMPdecase_type-2"/>
</dbReference>
<dbReference type="Pfam" id="PF00215">
    <property type="entry name" value="OMPdecase"/>
    <property type="match status" value="1"/>
</dbReference>
<sequence>MAMSFFECLEARVKSVDSLLCVGLDPHGAQLQEATGAAAYKFCKRLIEATAPYAAAYKPNIAFFEALGTEGWQALLEVVQSVPSDIPVILDAKRGDISTTADAYATACFKSVGATGVTLHGYMGVDSVAPFMRDPHAGAFILCKTSNPSSADFQTIPCSLSTIGSGCQSRVLPWLLYEEVARRAGEWGTQYQDRIGLVVGATDPDALKRVRAIVPDMWILAPGIGAQGGDLIGACAAGLSKGASKLLLPISRGISQARDPAEAAEAFRVAINVARKQARSQVDMSNVESLVEAPRGGALKSFQSDFIRFALDSEVLLLGSFTLKSGRVSPYFFNAGKFTSGLALKKLSHFYARTLLESGLVFDVLFGPAYKGITLASAVAVALGELTGRDVPFAYDRKEAKDHGEGGRLVGAALSGKRVVIVDDVITAGTAIRESMQLLTSVQAEVVGVALALDRQERGTDSPLSAVQSVEQQYGVQVLSVVGLRELLEFFMEKAGNGKAGDGEKEALEAIREYRAQYGVAPLQA</sequence>
<dbReference type="InterPro" id="IPR029057">
    <property type="entry name" value="PRTase-like"/>
</dbReference>
<keyword evidence="19" id="KW-1185">Reference proteome</keyword>
<keyword evidence="12" id="KW-0210">Decarboxylase</keyword>
<dbReference type="GO" id="GO:0004590">
    <property type="term" value="F:orotidine-5'-phosphate decarboxylase activity"/>
    <property type="evidence" value="ECO:0007669"/>
    <property type="project" value="UniProtKB-EC"/>
</dbReference>
<dbReference type="GO" id="GO:0004588">
    <property type="term" value="F:orotate phosphoribosyltransferase activity"/>
    <property type="evidence" value="ECO:0007669"/>
    <property type="project" value="UniProtKB-EC"/>
</dbReference>
<name>W7U2K8_9STRA</name>
<dbReference type="InterPro" id="IPR004467">
    <property type="entry name" value="Or_phspho_trans_dom"/>
</dbReference>
<feature type="domain" description="Orotidine 5'-phosphate decarboxylase" evidence="17">
    <location>
        <begin position="19"/>
        <end position="267"/>
    </location>
</feature>
<dbReference type="GO" id="GO:0006207">
    <property type="term" value="P:'de novo' pyrimidine nucleobase biosynthetic process"/>
    <property type="evidence" value="ECO:0007669"/>
    <property type="project" value="InterPro"/>
</dbReference>
<comment type="pathway">
    <text evidence="2">Pyrimidine metabolism; UMP biosynthesis via de novo pathway; UMP from orotate: step 2/2.</text>
</comment>
<evidence type="ECO:0000259" key="17">
    <source>
        <dbReference type="SMART" id="SM00934"/>
    </source>
</evidence>
<evidence type="ECO:0000256" key="10">
    <source>
        <dbReference type="ARBA" id="ARBA00022676"/>
    </source>
</evidence>
<accession>W7U2K8</accession>
<dbReference type="UniPathway" id="UPA00070">
    <property type="reaction ID" value="UER00119"/>
</dbReference>
<gene>
    <name evidence="18" type="ORF">Naga_100046g33</name>
</gene>
<evidence type="ECO:0000256" key="11">
    <source>
        <dbReference type="ARBA" id="ARBA00022679"/>
    </source>
</evidence>
<keyword evidence="10" id="KW-0328">Glycosyltransferase</keyword>
<evidence type="ECO:0000256" key="13">
    <source>
        <dbReference type="ARBA" id="ARBA00022975"/>
    </source>
</evidence>
<evidence type="ECO:0000256" key="15">
    <source>
        <dbReference type="ARBA" id="ARBA00033428"/>
    </source>
</evidence>
<dbReference type="InterPro" id="IPR001754">
    <property type="entry name" value="OMPdeCOase_dom"/>
</dbReference>
<dbReference type="EC" id="4.1.1.23" evidence="8"/>
<comment type="function">
    <text evidence="1">Catalyzes the transfer of a ribosyl phosphate group from 5-phosphoribose 1-diphosphate to orotate, leading to the formation of orotidine monophosphate (OMP).</text>
</comment>
<keyword evidence="14" id="KW-0456">Lyase</keyword>
<evidence type="ECO:0000256" key="5">
    <source>
        <dbReference type="ARBA" id="ARBA00008847"/>
    </source>
</evidence>
<dbReference type="Gene3D" id="3.40.50.2020">
    <property type="match status" value="1"/>
</dbReference>
<dbReference type="InterPro" id="IPR023031">
    <property type="entry name" value="OPRT"/>
</dbReference>
<evidence type="ECO:0000256" key="1">
    <source>
        <dbReference type="ARBA" id="ARBA00003769"/>
    </source>
</evidence>
<dbReference type="InterPro" id="IPR013785">
    <property type="entry name" value="Aldolase_TIM"/>
</dbReference>
<reference evidence="18 19" key="1">
    <citation type="journal article" date="2014" name="Mol. Plant">
        <title>Chromosome Scale Genome Assembly and Transcriptome Profiling of Nannochloropsis gaditana in Nitrogen Depletion.</title>
        <authorList>
            <person name="Corteggiani Carpinelli E."/>
            <person name="Telatin A."/>
            <person name="Vitulo N."/>
            <person name="Forcato C."/>
            <person name="D'Angelo M."/>
            <person name="Schiavon R."/>
            <person name="Vezzi A."/>
            <person name="Giacometti G.M."/>
            <person name="Morosinotto T."/>
            <person name="Valle G."/>
        </authorList>
    </citation>
    <scope>NUCLEOTIDE SEQUENCE [LARGE SCALE GENOMIC DNA]</scope>
    <source>
        <strain evidence="18 19">B-31</strain>
    </source>
</reference>
<comment type="similarity">
    <text evidence="4">Belongs to the purine/pyrimidine phosphoribosyltransferase family. PyrE subfamily.</text>
</comment>
<dbReference type="GO" id="GO:0044205">
    <property type="term" value="P:'de novo' UMP biosynthetic process"/>
    <property type="evidence" value="ECO:0007669"/>
    <property type="project" value="UniProtKB-UniPathway"/>
</dbReference>
<comment type="similarity">
    <text evidence="5">Belongs to the OMP decarboxylase family. Type 2 subfamily.</text>
</comment>
<dbReference type="HAMAP" id="MF_01208">
    <property type="entry name" value="PyrE"/>
    <property type="match status" value="1"/>
</dbReference>
<proteinExistence type="inferred from homology"/>
<organism evidence="18 19">
    <name type="scientific">Nannochloropsis gaditana</name>
    <dbReference type="NCBI Taxonomy" id="72520"/>
    <lineage>
        <taxon>Eukaryota</taxon>
        <taxon>Sar</taxon>
        <taxon>Stramenopiles</taxon>
        <taxon>Ochrophyta</taxon>
        <taxon>Eustigmatophyceae</taxon>
        <taxon>Eustigmatales</taxon>
        <taxon>Monodopsidaceae</taxon>
        <taxon>Nannochloropsis</taxon>
    </lineage>
</organism>
<dbReference type="PANTHER" id="PTHR43375">
    <property type="entry name" value="OROTIDINE 5'-PHOSPHATE DECARBOXYLASE"/>
    <property type="match status" value="1"/>
</dbReference>
<evidence type="ECO:0000256" key="9">
    <source>
        <dbReference type="ARBA" id="ARBA00021923"/>
    </source>
</evidence>
<dbReference type="NCBIfam" id="TIGR00336">
    <property type="entry name" value="pyrE"/>
    <property type="match status" value="1"/>
</dbReference>
<dbReference type="Gene3D" id="3.20.20.70">
    <property type="entry name" value="Aldolase class I"/>
    <property type="match status" value="1"/>
</dbReference>
<comment type="subunit">
    <text evidence="6">Homodimer.</text>
</comment>
<dbReference type="OrthoDB" id="5553476at2759"/>
<evidence type="ECO:0000256" key="16">
    <source>
        <dbReference type="ARBA" id="ARBA00049157"/>
    </source>
</evidence>
<dbReference type="CDD" id="cd04725">
    <property type="entry name" value="OMP_decarboxylase_like"/>
    <property type="match status" value="1"/>
</dbReference>
<comment type="pathway">
    <text evidence="3">Pyrimidine metabolism; UMP biosynthesis via de novo pathway; UMP from orotate: step 1/2.</text>
</comment>
<protein>
    <recommendedName>
        <fullName evidence="9">Orotidine 5'-phosphate decarboxylase</fullName>
        <ecNumber evidence="7">2.4.2.10</ecNumber>
        <ecNumber evidence="8">4.1.1.23</ecNumber>
    </recommendedName>
    <alternativeName>
        <fullName evidence="15">OMP decarboxylase</fullName>
    </alternativeName>
</protein>
<evidence type="ECO:0000256" key="3">
    <source>
        <dbReference type="ARBA" id="ARBA00004889"/>
    </source>
</evidence>
<comment type="caution">
    <text evidence="18">The sequence shown here is derived from an EMBL/GenBank/DDBJ whole genome shotgun (WGS) entry which is preliminary data.</text>
</comment>
<dbReference type="EMBL" id="AZIL01000520">
    <property type="protein sequence ID" value="EWM27091.1"/>
    <property type="molecule type" value="Genomic_DNA"/>
</dbReference>
<dbReference type="InterPro" id="IPR000836">
    <property type="entry name" value="PRTase_dom"/>
</dbReference>
<evidence type="ECO:0000256" key="6">
    <source>
        <dbReference type="ARBA" id="ARBA00011738"/>
    </source>
</evidence>
<dbReference type="EC" id="2.4.2.10" evidence="7"/>
<dbReference type="InterPro" id="IPR011060">
    <property type="entry name" value="RibuloseP-bd_barrel"/>
</dbReference>
<dbReference type="SMART" id="SM00934">
    <property type="entry name" value="OMPdecase"/>
    <property type="match status" value="1"/>
</dbReference>
<evidence type="ECO:0000313" key="18">
    <source>
        <dbReference type="EMBL" id="EWM27091.1"/>
    </source>
</evidence>
<comment type="catalytic activity">
    <reaction evidence="16">
        <text>orotidine 5'-phosphate + H(+) = UMP + CO2</text>
        <dbReference type="Rhea" id="RHEA:11596"/>
        <dbReference type="ChEBI" id="CHEBI:15378"/>
        <dbReference type="ChEBI" id="CHEBI:16526"/>
        <dbReference type="ChEBI" id="CHEBI:57538"/>
        <dbReference type="ChEBI" id="CHEBI:57865"/>
        <dbReference type="EC" id="4.1.1.23"/>
    </reaction>
</comment>
<keyword evidence="11" id="KW-0808">Transferase</keyword>
<dbReference type="Proteomes" id="UP000019335">
    <property type="component" value="Chromosome 7"/>
</dbReference>
<dbReference type="Pfam" id="PF00156">
    <property type="entry name" value="Pribosyltran"/>
    <property type="match status" value="1"/>
</dbReference>
<dbReference type="FunFam" id="3.40.50.2020:FF:000008">
    <property type="entry name" value="Orotate phosphoribosyltransferase"/>
    <property type="match status" value="1"/>
</dbReference>
<dbReference type="SUPFAM" id="SSF53271">
    <property type="entry name" value="PRTase-like"/>
    <property type="match status" value="1"/>
</dbReference>